<dbReference type="Gene3D" id="2.60.60.20">
    <property type="entry name" value="PLAT/LH2 domain"/>
    <property type="match status" value="1"/>
</dbReference>
<dbReference type="PANTHER" id="PTHR11610">
    <property type="entry name" value="LIPASE"/>
    <property type="match status" value="1"/>
</dbReference>
<dbReference type="GO" id="GO:0016042">
    <property type="term" value="P:lipid catabolic process"/>
    <property type="evidence" value="ECO:0007669"/>
    <property type="project" value="TreeGrafter"/>
</dbReference>
<dbReference type="FunFam" id="3.40.50.1820:FF:000033">
    <property type="entry name" value="Pancreatic triacylglycerol lipase"/>
    <property type="match status" value="1"/>
</dbReference>
<evidence type="ECO:0000256" key="2">
    <source>
        <dbReference type="ARBA" id="ARBA00010701"/>
    </source>
</evidence>
<evidence type="ECO:0000256" key="6">
    <source>
        <dbReference type="PIRSR" id="PIRSR000865-2"/>
    </source>
</evidence>
<keyword evidence="6" id="KW-0479">Metal-binding</keyword>
<keyword evidence="6" id="KW-0106">Calcium</keyword>
<comment type="caution">
    <text evidence="11">The sequence shown here is derived from an EMBL/GenBank/DDBJ whole genome shotgun (WGS) entry which is preliminary data.</text>
</comment>
<organism evidence="11 12">
    <name type="scientific">Candidula unifasciata</name>
    <dbReference type="NCBI Taxonomy" id="100452"/>
    <lineage>
        <taxon>Eukaryota</taxon>
        <taxon>Metazoa</taxon>
        <taxon>Spiralia</taxon>
        <taxon>Lophotrochozoa</taxon>
        <taxon>Mollusca</taxon>
        <taxon>Gastropoda</taxon>
        <taxon>Heterobranchia</taxon>
        <taxon>Euthyneura</taxon>
        <taxon>Panpulmonata</taxon>
        <taxon>Eupulmonata</taxon>
        <taxon>Stylommatophora</taxon>
        <taxon>Helicina</taxon>
        <taxon>Helicoidea</taxon>
        <taxon>Geomitridae</taxon>
        <taxon>Candidula</taxon>
    </lineage>
</organism>
<dbReference type="InterPro" id="IPR013818">
    <property type="entry name" value="Lipase"/>
</dbReference>
<dbReference type="GO" id="GO:0004806">
    <property type="term" value="F:triacylglycerol lipase activity"/>
    <property type="evidence" value="ECO:0007669"/>
    <property type="project" value="InterPro"/>
</dbReference>
<evidence type="ECO:0000313" key="12">
    <source>
        <dbReference type="Proteomes" id="UP000678393"/>
    </source>
</evidence>
<feature type="binding site" evidence="6">
    <location>
        <position position="227"/>
    </location>
    <ligand>
        <name>Ca(2+)</name>
        <dbReference type="ChEBI" id="CHEBI:29108"/>
    </ligand>
</feature>
<keyword evidence="12" id="KW-1185">Reference proteome</keyword>
<dbReference type="Proteomes" id="UP000678393">
    <property type="component" value="Unassembled WGS sequence"/>
</dbReference>
<evidence type="ECO:0000259" key="10">
    <source>
        <dbReference type="PROSITE" id="PS50095"/>
    </source>
</evidence>
<dbReference type="PROSITE" id="PS50095">
    <property type="entry name" value="PLAT"/>
    <property type="match status" value="1"/>
</dbReference>
<evidence type="ECO:0000256" key="1">
    <source>
        <dbReference type="ARBA" id="ARBA00004613"/>
    </source>
</evidence>
<dbReference type="SUPFAM" id="SSF49723">
    <property type="entry name" value="Lipase/lipooxygenase domain (PLAT/LH2 domain)"/>
    <property type="match status" value="1"/>
</dbReference>
<feature type="domain" description="PLAT" evidence="10">
    <location>
        <begin position="367"/>
        <end position="497"/>
    </location>
</feature>
<evidence type="ECO:0000313" key="11">
    <source>
        <dbReference type="EMBL" id="CAG5122260.1"/>
    </source>
</evidence>
<protein>
    <recommendedName>
        <fullName evidence="10">PLAT domain-containing protein</fullName>
    </recommendedName>
</protein>
<dbReference type="PANTHER" id="PTHR11610:SF185">
    <property type="entry name" value="LD47264P"/>
    <property type="match status" value="1"/>
</dbReference>
<dbReference type="InterPro" id="IPR000734">
    <property type="entry name" value="TAG_lipase"/>
</dbReference>
<evidence type="ECO:0000256" key="4">
    <source>
        <dbReference type="ARBA" id="ARBA00023157"/>
    </source>
</evidence>
<evidence type="ECO:0000256" key="9">
    <source>
        <dbReference type="SAM" id="SignalP"/>
    </source>
</evidence>
<evidence type="ECO:0000256" key="7">
    <source>
        <dbReference type="PROSITE-ProRule" id="PRU00152"/>
    </source>
</evidence>
<comment type="caution">
    <text evidence="7">Lacks conserved residue(s) required for the propagation of feature annotation.</text>
</comment>
<dbReference type="SUPFAM" id="SSF53474">
    <property type="entry name" value="alpha/beta-Hydrolases"/>
    <property type="match status" value="1"/>
</dbReference>
<dbReference type="CDD" id="cd00707">
    <property type="entry name" value="Pancreat_lipase_like"/>
    <property type="match status" value="1"/>
</dbReference>
<sequence>MAVLLLLMMMLGAGEMKSFSADTANNVVRRSSTCYGTLGCFNTDAPFTSPERPLSVVPESPDVVQTDFLLYTRTYKTSPQGLDARHLQDLATAWTHFGARPTKFITHGFLNNPETNPWLTDMKDALLQHGDYNVVIINWAGGNGPPYSQAAANARLVGAQTAQLISQLISSKGVAAADFHIIGHSLGAHVAGYAGEKIPDLGRITGLDPAGPYFENTDKSVRLDPSDALFVDVVHTDGKNLLDLGFGMKEQVGHLDFYPNLGHDQPGCTRSPIAQIYENGFTQGLKEVVACNHLRSIKFYTESINTQCPFMAFPCDSEEDFAAGKCRACTADGCAAMGFNADNHKPRNGGQTKYFLTTAAHAPFCEYHLDLTVTFAANKGSEERGSFQVTFHGTQGSSSPIAVVDPDDPVILTPGTSYKFFVGAPTNIGTIQSLSFTWDHDSSLLNPSSWNILGLSHPTLFLDKVEIFSEETNVSTRFCVSGRGVETDTTLNISTKC</sequence>
<dbReference type="InterPro" id="IPR033906">
    <property type="entry name" value="Lipase_N"/>
</dbReference>
<feature type="active site" description="Charge relay system" evidence="5">
    <location>
        <position position="293"/>
    </location>
</feature>
<name>A0A8S3Z3S5_9EUPU</name>
<dbReference type="OrthoDB" id="199913at2759"/>
<keyword evidence="9" id="KW-0732">Signal</keyword>
<keyword evidence="4" id="KW-1015">Disulfide bond</keyword>
<dbReference type="InterPro" id="IPR002331">
    <property type="entry name" value="Lipase_panc"/>
</dbReference>
<dbReference type="InterPro" id="IPR016272">
    <property type="entry name" value="Lipase_LIPH"/>
</dbReference>
<feature type="active site" description="Nucleophile" evidence="5">
    <location>
        <position position="185"/>
    </location>
</feature>
<proteinExistence type="inferred from homology"/>
<dbReference type="Pfam" id="PF00151">
    <property type="entry name" value="Lipase"/>
    <property type="match status" value="1"/>
</dbReference>
<feature type="active site" description="Charge relay system" evidence="5">
    <location>
        <position position="208"/>
    </location>
</feature>
<feature type="binding site" evidence="6">
    <location>
        <position position="222"/>
    </location>
    <ligand>
        <name>Ca(2+)</name>
        <dbReference type="ChEBI" id="CHEBI:29108"/>
    </ligand>
</feature>
<keyword evidence="3" id="KW-0964">Secreted</keyword>
<dbReference type="InterPro" id="IPR029058">
    <property type="entry name" value="AB_hydrolase_fold"/>
</dbReference>
<feature type="chain" id="PRO_5035901594" description="PLAT domain-containing protein" evidence="9">
    <location>
        <begin position="17"/>
        <end position="497"/>
    </location>
</feature>
<dbReference type="AlphaFoldDB" id="A0A8S3Z3S5"/>
<dbReference type="InterPro" id="IPR001024">
    <property type="entry name" value="PLAT/LH2_dom"/>
</dbReference>
<evidence type="ECO:0000256" key="3">
    <source>
        <dbReference type="ARBA" id="ARBA00022525"/>
    </source>
</evidence>
<evidence type="ECO:0000256" key="5">
    <source>
        <dbReference type="PIRSR" id="PIRSR000865-1"/>
    </source>
</evidence>
<dbReference type="Pfam" id="PF01477">
    <property type="entry name" value="PLAT"/>
    <property type="match status" value="1"/>
</dbReference>
<dbReference type="PRINTS" id="PR00823">
    <property type="entry name" value="PANCLIPASE"/>
</dbReference>
<dbReference type="InterPro" id="IPR036392">
    <property type="entry name" value="PLAT/LH2_dom_sf"/>
</dbReference>
<feature type="signal peptide" evidence="9">
    <location>
        <begin position="1"/>
        <end position="16"/>
    </location>
</feature>
<dbReference type="GO" id="GO:0046872">
    <property type="term" value="F:metal ion binding"/>
    <property type="evidence" value="ECO:0007669"/>
    <property type="project" value="UniProtKB-KW"/>
</dbReference>
<dbReference type="PRINTS" id="PR00821">
    <property type="entry name" value="TAGLIPASE"/>
</dbReference>
<comment type="similarity">
    <text evidence="2 8">Belongs to the AB hydrolase superfamily. Lipase family.</text>
</comment>
<dbReference type="Gene3D" id="3.40.50.1820">
    <property type="entry name" value="alpha/beta hydrolase"/>
    <property type="match status" value="1"/>
</dbReference>
<reference evidence="11" key="1">
    <citation type="submission" date="2021-04" db="EMBL/GenBank/DDBJ databases">
        <authorList>
            <consortium name="Molecular Ecology Group"/>
        </authorList>
    </citation>
    <scope>NUCLEOTIDE SEQUENCE</scope>
</reference>
<dbReference type="GO" id="GO:0005615">
    <property type="term" value="C:extracellular space"/>
    <property type="evidence" value="ECO:0007669"/>
    <property type="project" value="TreeGrafter"/>
</dbReference>
<comment type="subcellular location">
    <subcellularLocation>
        <location evidence="1">Secreted</location>
    </subcellularLocation>
</comment>
<feature type="binding site" evidence="6">
    <location>
        <position position="224"/>
    </location>
    <ligand>
        <name>Ca(2+)</name>
        <dbReference type="ChEBI" id="CHEBI:29108"/>
    </ligand>
</feature>
<dbReference type="EMBL" id="CAJHNH020001248">
    <property type="protein sequence ID" value="CAG5122260.1"/>
    <property type="molecule type" value="Genomic_DNA"/>
</dbReference>
<gene>
    <name evidence="11" type="ORF">CUNI_LOCUS7818</name>
</gene>
<evidence type="ECO:0000256" key="8">
    <source>
        <dbReference type="RuleBase" id="RU004262"/>
    </source>
</evidence>
<accession>A0A8S3Z3S5</accession>
<dbReference type="PIRSF" id="PIRSF000865">
    <property type="entry name" value="Lipoprotein_lipase_LIPH"/>
    <property type="match status" value="1"/>
</dbReference>